<dbReference type="Gene3D" id="3.90.1310.10">
    <property type="entry name" value="Penicillin-binding protein 2a (Domain 2)"/>
    <property type="match status" value="1"/>
</dbReference>
<gene>
    <name evidence="16" type="primary">ftsI</name>
    <name evidence="19" type="ORF">BDD21_0809</name>
</gene>
<evidence type="ECO:0000256" key="1">
    <source>
        <dbReference type="ARBA" id="ARBA00004370"/>
    </source>
</evidence>
<keyword evidence="14 16" id="KW-0131">Cell cycle</keyword>
<keyword evidence="2 16" id="KW-1003">Cell membrane</keyword>
<keyword evidence="6 16" id="KW-0645">Protease</keyword>
<evidence type="ECO:0000259" key="18">
    <source>
        <dbReference type="Pfam" id="PF03717"/>
    </source>
</evidence>
<proteinExistence type="inferred from homology"/>
<evidence type="ECO:0000313" key="19">
    <source>
        <dbReference type="EMBL" id="RKT43474.1"/>
    </source>
</evidence>
<dbReference type="Gene3D" id="3.40.710.10">
    <property type="entry name" value="DD-peptidase/beta-lactamase superfamily"/>
    <property type="match status" value="1"/>
</dbReference>
<keyword evidence="15 16" id="KW-0961">Cell wall biogenesis/degradation</keyword>
<dbReference type="InterPro" id="IPR037532">
    <property type="entry name" value="FtsI_transpept"/>
</dbReference>
<evidence type="ECO:0000256" key="14">
    <source>
        <dbReference type="ARBA" id="ARBA00023306"/>
    </source>
</evidence>
<dbReference type="UniPathway" id="UPA00219"/>
<reference evidence="19 20" key="1">
    <citation type="submission" date="2018-10" db="EMBL/GenBank/DDBJ databases">
        <title>Genomic Encyclopedia of Archaeal and Bacterial Type Strains, Phase II (KMG-II): from individual species to whole genera.</title>
        <authorList>
            <person name="Goeker M."/>
        </authorList>
    </citation>
    <scope>NUCLEOTIDE SEQUENCE [LARGE SCALE GENOMIC DNA]</scope>
    <source>
        <strain evidence="19 20">DSM 235</strain>
    </source>
</reference>
<evidence type="ECO:0000256" key="6">
    <source>
        <dbReference type="ARBA" id="ARBA00022670"/>
    </source>
</evidence>
<dbReference type="Gene3D" id="3.30.450.330">
    <property type="match status" value="1"/>
</dbReference>
<name>A0A495V2B7_9GAMM</name>
<dbReference type="Pfam" id="PF03717">
    <property type="entry name" value="PBP_dimer"/>
    <property type="match status" value="1"/>
</dbReference>
<dbReference type="PANTHER" id="PTHR30627">
    <property type="entry name" value="PEPTIDOGLYCAN D,D-TRANSPEPTIDASE"/>
    <property type="match status" value="1"/>
</dbReference>
<feature type="domain" description="Penicillin-binding protein transpeptidase" evidence="17">
    <location>
        <begin position="260"/>
        <end position="563"/>
    </location>
</feature>
<evidence type="ECO:0000256" key="12">
    <source>
        <dbReference type="ARBA" id="ARBA00023136"/>
    </source>
</evidence>
<dbReference type="GO" id="GO:0009002">
    <property type="term" value="F:serine-type D-Ala-D-Ala carboxypeptidase activity"/>
    <property type="evidence" value="ECO:0007669"/>
    <property type="project" value="UniProtKB-UniRule"/>
</dbReference>
<dbReference type="RefSeq" id="WP_120796042.1">
    <property type="nucleotide sequence ID" value="NZ_RBXL01000001.1"/>
</dbReference>
<evidence type="ECO:0000256" key="5">
    <source>
        <dbReference type="ARBA" id="ARBA00022645"/>
    </source>
</evidence>
<dbReference type="Proteomes" id="UP000274556">
    <property type="component" value="Unassembled WGS sequence"/>
</dbReference>
<organism evidence="19 20">
    <name type="scientific">Thiocapsa rosea</name>
    <dbReference type="NCBI Taxonomy" id="69360"/>
    <lineage>
        <taxon>Bacteria</taxon>
        <taxon>Pseudomonadati</taxon>
        <taxon>Pseudomonadota</taxon>
        <taxon>Gammaproteobacteria</taxon>
        <taxon>Chromatiales</taxon>
        <taxon>Chromatiaceae</taxon>
        <taxon>Thiocapsa</taxon>
    </lineage>
</organism>
<comment type="function">
    <text evidence="16">Catalyzes cross-linking of the peptidoglycan cell wall at the division septum.</text>
</comment>
<dbReference type="GO" id="GO:0006508">
    <property type="term" value="P:proteolysis"/>
    <property type="evidence" value="ECO:0007669"/>
    <property type="project" value="UniProtKB-KW"/>
</dbReference>
<feature type="domain" description="Penicillin-binding protein dimerisation" evidence="18">
    <location>
        <begin position="67"/>
        <end position="220"/>
    </location>
</feature>
<dbReference type="OrthoDB" id="9766847at2"/>
<accession>A0A495V2B7</accession>
<comment type="similarity">
    <text evidence="16">Belongs to the transpeptidase family. FtsI subfamily.</text>
</comment>
<keyword evidence="11 16" id="KW-1133">Transmembrane helix</keyword>
<dbReference type="EMBL" id="RBXL01000001">
    <property type="protein sequence ID" value="RKT43474.1"/>
    <property type="molecule type" value="Genomic_DNA"/>
</dbReference>
<dbReference type="SUPFAM" id="SSF56601">
    <property type="entry name" value="beta-lactamase/transpeptidase-like"/>
    <property type="match status" value="1"/>
</dbReference>
<evidence type="ECO:0000256" key="15">
    <source>
        <dbReference type="ARBA" id="ARBA00023316"/>
    </source>
</evidence>
<evidence type="ECO:0000256" key="7">
    <source>
        <dbReference type="ARBA" id="ARBA00022692"/>
    </source>
</evidence>
<comment type="caution">
    <text evidence="19">The sequence shown here is derived from an EMBL/GenBank/DDBJ whole genome shotgun (WGS) entry which is preliminary data.</text>
</comment>
<evidence type="ECO:0000256" key="3">
    <source>
        <dbReference type="ARBA" id="ARBA00022519"/>
    </source>
</evidence>
<comment type="catalytic activity">
    <reaction evidence="16">
        <text>Preferential cleavage: (Ac)2-L-Lys-D-Ala-|-D-Ala. Also transpeptidation of peptidyl-alanyl moieties that are N-acyl substituents of D-alanine.</text>
        <dbReference type="EC" id="3.4.16.4"/>
    </reaction>
</comment>
<dbReference type="InterPro" id="IPR005311">
    <property type="entry name" value="PBP_dimer"/>
</dbReference>
<dbReference type="PANTHER" id="PTHR30627:SF1">
    <property type="entry name" value="PEPTIDOGLYCAN D,D-TRANSPEPTIDASE FTSI"/>
    <property type="match status" value="1"/>
</dbReference>
<dbReference type="Pfam" id="PF00905">
    <property type="entry name" value="Transpeptidase"/>
    <property type="match status" value="1"/>
</dbReference>
<keyword evidence="9 16" id="KW-0133">Cell shape</keyword>
<evidence type="ECO:0000256" key="16">
    <source>
        <dbReference type="HAMAP-Rule" id="MF_02080"/>
    </source>
</evidence>
<dbReference type="SUPFAM" id="SSF56519">
    <property type="entry name" value="Penicillin binding protein dimerisation domain"/>
    <property type="match status" value="1"/>
</dbReference>
<dbReference type="GO" id="GO:0008658">
    <property type="term" value="F:penicillin binding"/>
    <property type="evidence" value="ECO:0007669"/>
    <property type="project" value="InterPro"/>
</dbReference>
<keyword evidence="8 16" id="KW-0378">Hydrolase</keyword>
<keyword evidence="20" id="KW-1185">Reference proteome</keyword>
<dbReference type="GO" id="GO:0043093">
    <property type="term" value="P:FtsZ-dependent cytokinesis"/>
    <property type="evidence" value="ECO:0007669"/>
    <property type="project" value="UniProtKB-UniRule"/>
</dbReference>
<keyword evidence="13 16" id="KW-0717">Septation</keyword>
<sequence>MPTRNRRARRPERRRARPNLALRRRLLVGVLSSAFVILSVAVFYRQVVETDYLRSEGERRYLRVGEIAARRGMITDRNGEPLAVSTPVETVWGEPRKLVERRDAIPPLAVALGLDPKALQERLDATSQRGFLYLKRRVSFEEARAVRQVIADHNLGGVDFETEYRRFYPGVEVFGHVLGFTDIDDKGQEGIELTYDSWLKSEPGLRRVIRDGRQQIVQEIEQVRAPRQGADLALSLDRRLQFLAYRELKAAVAEHKAVGGTLVALDVETGEILAMVNQPGYNPNAARGGSSERRRNRAVTDVMEPGSTIKPFVVAAALERGLIKPTTTIATRGGSMAVGRNTVKDVRNYGNLDATGVITKSSNVGVVKIAQMMSYGDLWGLYDQLGFGHATAVGVPGESRGVLRHHSTWRVFEHATQAFGYGLSVTALQLAQAYGVLAADGIKRPVSLLRQDPASPAHGPEETRVLSADTARKVRAMMETVVSDQGTARRAAITGYRVAGKTGTAKKSAGRAGYGGGLYQAVFAGFAPAGSPRLVIAVMIDEPKGKAYYGGLVAAPVFQKVMEGALRLFNVPPDDPQPSMLLARREVKP</sequence>
<keyword evidence="12 16" id="KW-0472">Membrane</keyword>
<evidence type="ECO:0000256" key="10">
    <source>
        <dbReference type="ARBA" id="ARBA00022984"/>
    </source>
</evidence>
<dbReference type="AlphaFoldDB" id="A0A495V2B7"/>
<protein>
    <recommendedName>
        <fullName evidence="16">Peptidoglycan D,D-transpeptidase FtsI</fullName>
        <ecNumber evidence="16">3.4.16.4</ecNumber>
    </recommendedName>
    <alternativeName>
        <fullName evidence="16">Penicillin-binding protein 3</fullName>
        <shortName evidence="16">PBP-3</shortName>
    </alternativeName>
</protein>
<comment type="pathway">
    <text evidence="16">Cell wall biogenesis; peptidoglycan biosynthesis.</text>
</comment>
<dbReference type="GO" id="GO:0071555">
    <property type="term" value="P:cell wall organization"/>
    <property type="evidence" value="ECO:0007669"/>
    <property type="project" value="UniProtKB-KW"/>
</dbReference>
<keyword evidence="10 16" id="KW-0573">Peptidoglycan synthesis</keyword>
<dbReference type="HAMAP" id="MF_02080">
    <property type="entry name" value="FtsI_transpept"/>
    <property type="match status" value="1"/>
</dbReference>
<dbReference type="InterPro" id="IPR012338">
    <property type="entry name" value="Beta-lactam/transpept-like"/>
</dbReference>
<feature type="active site" description="Acyl-ester intermediate" evidence="16">
    <location>
        <position position="307"/>
    </location>
</feature>
<dbReference type="GO" id="GO:0008360">
    <property type="term" value="P:regulation of cell shape"/>
    <property type="evidence" value="ECO:0007669"/>
    <property type="project" value="UniProtKB-KW"/>
</dbReference>
<dbReference type="InterPro" id="IPR001460">
    <property type="entry name" value="PCN-bd_Tpept"/>
</dbReference>
<evidence type="ECO:0000256" key="13">
    <source>
        <dbReference type="ARBA" id="ARBA00023210"/>
    </source>
</evidence>
<keyword evidence="5 16" id="KW-0121">Carboxypeptidase</keyword>
<evidence type="ECO:0000256" key="11">
    <source>
        <dbReference type="ARBA" id="ARBA00022989"/>
    </source>
</evidence>
<dbReference type="GO" id="GO:0000917">
    <property type="term" value="P:division septum assembly"/>
    <property type="evidence" value="ECO:0007669"/>
    <property type="project" value="UniProtKB-KW"/>
</dbReference>
<evidence type="ECO:0000313" key="20">
    <source>
        <dbReference type="Proteomes" id="UP000274556"/>
    </source>
</evidence>
<dbReference type="GO" id="GO:0009252">
    <property type="term" value="P:peptidoglycan biosynthetic process"/>
    <property type="evidence" value="ECO:0007669"/>
    <property type="project" value="UniProtKB-UniRule"/>
</dbReference>
<evidence type="ECO:0000256" key="9">
    <source>
        <dbReference type="ARBA" id="ARBA00022960"/>
    </source>
</evidence>
<keyword evidence="4 16" id="KW-0132">Cell division</keyword>
<dbReference type="EC" id="3.4.16.4" evidence="16"/>
<evidence type="ECO:0000256" key="4">
    <source>
        <dbReference type="ARBA" id="ARBA00022618"/>
    </source>
</evidence>
<keyword evidence="3 16" id="KW-0997">Cell inner membrane</keyword>
<keyword evidence="7 16" id="KW-0812">Transmembrane</keyword>
<comment type="subcellular location">
    <subcellularLocation>
        <location evidence="1">Membrane</location>
    </subcellularLocation>
</comment>
<dbReference type="InterPro" id="IPR036138">
    <property type="entry name" value="PBP_dimer_sf"/>
</dbReference>
<dbReference type="InterPro" id="IPR050515">
    <property type="entry name" value="Beta-lactam/transpept"/>
</dbReference>
<evidence type="ECO:0000256" key="2">
    <source>
        <dbReference type="ARBA" id="ARBA00022475"/>
    </source>
</evidence>
<dbReference type="GO" id="GO:0005886">
    <property type="term" value="C:plasma membrane"/>
    <property type="evidence" value="ECO:0007669"/>
    <property type="project" value="UniProtKB-UniRule"/>
</dbReference>
<dbReference type="GO" id="GO:0008955">
    <property type="term" value="F:peptidoglycan glycosyltransferase activity"/>
    <property type="evidence" value="ECO:0007669"/>
    <property type="project" value="InterPro"/>
</dbReference>
<evidence type="ECO:0000259" key="17">
    <source>
        <dbReference type="Pfam" id="PF00905"/>
    </source>
</evidence>
<evidence type="ECO:0000256" key="8">
    <source>
        <dbReference type="ARBA" id="ARBA00022801"/>
    </source>
</evidence>